<name>A0A0U5GYW2_ASPCI</name>
<feature type="region of interest" description="Disordered" evidence="5">
    <location>
        <begin position="95"/>
        <end position="146"/>
    </location>
</feature>
<evidence type="ECO:0000256" key="2">
    <source>
        <dbReference type="ARBA" id="ARBA00004496"/>
    </source>
</evidence>
<protein>
    <recommendedName>
        <fullName evidence="8">IQ calmodulin-binding motif protein</fullName>
    </recommendedName>
</protein>
<evidence type="ECO:0000256" key="3">
    <source>
        <dbReference type="ARBA" id="ARBA00022490"/>
    </source>
</evidence>
<feature type="compositionally biased region" description="Basic and acidic residues" evidence="5">
    <location>
        <begin position="130"/>
        <end position="139"/>
    </location>
</feature>
<comment type="subcellular location">
    <subcellularLocation>
        <location evidence="2">Cytoplasm</location>
    </subcellularLocation>
    <subcellularLocation>
        <location evidence="1">Nucleus</location>
    </subcellularLocation>
</comment>
<evidence type="ECO:0000256" key="4">
    <source>
        <dbReference type="ARBA" id="ARBA00023242"/>
    </source>
</evidence>
<keyword evidence="4" id="KW-0539">Nucleus</keyword>
<keyword evidence="7" id="KW-1185">Reference proteome</keyword>
<evidence type="ECO:0008006" key="8">
    <source>
        <dbReference type="Google" id="ProtNLM"/>
    </source>
</evidence>
<keyword evidence="3" id="KW-0963">Cytoplasm</keyword>
<sequence length="287" mass="33241">MVDAKHRHGSNLRKYHEVWKTTDCKENFFYWLDYGAGKDVELQACPREQLEREQVRYLSREERVKYLVTIDRMGRFRWAKDDELVWTNNEHYMDTENGIIPRPKGTDAGPGSTAVTHRAQRPSESSRSSSLDEDRRDQGPEAETGARNFVHHRHNIFKRLKDKIFLKDDWWIFVADPSYRLYIGIKKRGSFQHSSFLRGGRIGAAGLIKIRHGKLRDLAPLSGHYRPPSANFHAFVHALREQGADLSRVSITKLYASLVGIEGYFGAKDNVHRAKEKIEHKIESKPS</sequence>
<proteinExistence type="predicted"/>
<evidence type="ECO:0000256" key="1">
    <source>
        <dbReference type="ARBA" id="ARBA00004123"/>
    </source>
</evidence>
<dbReference type="STRING" id="454130.A0A0U5GYW2"/>
<gene>
    <name evidence="6" type="ORF">ASPCAL09661</name>
</gene>
<evidence type="ECO:0000256" key="5">
    <source>
        <dbReference type="SAM" id="MobiDB-lite"/>
    </source>
</evidence>
<dbReference type="InterPro" id="IPR044159">
    <property type="entry name" value="IQM"/>
</dbReference>
<dbReference type="OMA" id="WIFVADP"/>
<dbReference type="GO" id="GO:0005737">
    <property type="term" value="C:cytoplasm"/>
    <property type="evidence" value="ECO:0007669"/>
    <property type="project" value="UniProtKB-SubCell"/>
</dbReference>
<reference evidence="7" key="1">
    <citation type="journal article" date="2016" name="Genome Announc.">
        <title>Draft genome sequences of fungus Aspergillus calidoustus.</title>
        <authorList>
            <person name="Horn F."/>
            <person name="Linde J."/>
            <person name="Mattern D.J."/>
            <person name="Walther G."/>
            <person name="Guthke R."/>
            <person name="Scherlach K."/>
            <person name="Martin K."/>
            <person name="Brakhage A.A."/>
            <person name="Petzke L."/>
            <person name="Valiante V."/>
        </authorList>
    </citation>
    <scope>NUCLEOTIDE SEQUENCE [LARGE SCALE GENOMIC DNA]</scope>
    <source>
        <strain evidence="7">SF006504</strain>
    </source>
</reference>
<dbReference type="PANTHER" id="PTHR31250">
    <property type="entry name" value="IQ DOMAIN-CONTAINING PROTEIN IQM3"/>
    <property type="match status" value="1"/>
</dbReference>
<dbReference type="PANTHER" id="PTHR31250:SF27">
    <property type="entry name" value="IQ DOMAIN-CONTAINING PROTEIN IQM5"/>
    <property type="match status" value="1"/>
</dbReference>
<dbReference type="OrthoDB" id="7344096at2759"/>
<dbReference type="EMBL" id="CDMC01000008">
    <property type="protein sequence ID" value="CEL06484.1"/>
    <property type="molecule type" value="Genomic_DNA"/>
</dbReference>
<evidence type="ECO:0000313" key="7">
    <source>
        <dbReference type="Proteomes" id="UP000054771"/>
    </source>
</evidence>
<dbReference type="GO" id="GO:0005634">
    <property type="term" value="C:nucleus"/>
    <property type="evidence" value="ECO:0007669"/>
    <property type="project" value="UniProtKB-SubCell"/>
</dbReference>
<dbReference type="Proteomes" id="UP000054771">
    <property type="component" value="Unassembled WGS sequence"/>
</dbReference>
<evidence type="ECO:0000313" key="6">
    <source>
        <dbReference type="EMBL" id="CEL06484.1"/>
    </source>
</evidence>
<accession>A0A0U5GYW2</accession>
<organism evidence="6 7">
    <name type="scientific">Aspergillus calidoustus</name>
    <dbReference type="NCBI Taxonomy" id="454130"/>
    <lineage>
        <taxon>Eukaryota</taxon>
        <taxon>Fungi</taxon>
        <taxon>Dikarya</taxon>
        <taxon>Ascomycota</taxon>
        <taxon>Pezizomycotina</taxon>
        <taxon>Eurotiomycetes</taxon>
        <taxon>Eurotiomycetidae</taxon>
        <taxon>Eurotiales</taxon>
        <taxon>Aspergillaceae</taxon>
        <taxon>Aspergillus</taxon>
        <taxon>Aspergillus subgen. Nidulantes</taxon>
    </lineage>
</organism>
<dbReference type="AlphaFoldDB" id="A0A0U5GYW2"/>